<feature type="signal peptide" evidence="7">
    <location>
        <begin position="1"/>
        <end position="24"/>
    </location>
</feature>
<accession>A0A4Q0I6X2</accession>
<dbReference type="SUPFAM" id="SSF63446">
    <property type="entry name" value="Type I dockerin domain"/>
    <property type="match status" value="1"/>
</dbReference>
<dbReference type="InterPro" id="IPR000601">
    <property type="entry name" value="PKD_dom"/>
</dbReference>
<dbReference type="CDD" id="cd02850">
    <property type="entry name" value="E_set_Cellulase_N"/>
    <property type="match status" value="1"/>
</dbReference>
<dbReference type="Gene3D" id="2.60.120.260">
    <property type="entry name" value="Galactose-binding domain-like"/>
    <property type="match status" value="1"/>
</dbReference>
<keyword evidence="3" id="KW-0136">Cellulose degradation</keyword>
<keyword evidence="7" id="KW-0732">Signal</keyword>
<reference evidence="11" key="1">
    <citation type="submission" date="2018-11" db="EMBL/GenBank/DDBJ databases">
        <title>Genome sequencing of a novel mesophilic and cellulolytic organism within the genus Hungateiclostridium.</title>
        <authorList>
            <person name="Rettenmaier R."/>
            <person name="Liebl W."/>
            <person name="Zverlov V."/>
        </authorList>
    </citation>
    <scope>NUCLEOTIDE SEQUENCE [LARGE SCALE GENOMIC DNA]</scope>
    <source>
        <strain evidence="11">N2K1</strain>
    </source>
</reference>
<dbReference type="Pfam" id="PF00759">
    <property type="entry name" value="Glyco_hydro_9"/>
    <property type="match status" value="1"/>
</dbReference>
<evidence type="ECO:0000256" key="6">
    <source>
        <dbReference type="ARBA" id="ARBA00023326"/>
    </source>
</evidence>
<dbReference type="InterPro" id="IPR024745">
    <property type="entry name" value="GH44_cat"/>
</dbReference>
<feature type="domain" description="PKD" evidence="8">
    <location>
        <begin position="1374"/>
        <end position="1464"/>
    </location>
</feature>
<dbReference type="InterPro" id="IPR035986">
    <property type="entry name" value="PKD_dom_sf"/>
</dbReference>
<evidence type="ECO:0000256" key="1">
    <source>
        <dbReference type="ARBA" id="ARBA00007072"/>
    </source>
</evidence>
<dbReference type="SUPFAM" id="SSF48208">
    <property type="entry name" value="Six-hairpin glycosidases"/>
    <property type="match status" value="1"/>
</dbReference>
<dbReference type="InterPro" id="IPR014756">
    <property type="entry name" value="Ig_E-set"/>
</dbReference>
<dbReference type="InterPro" id="IPR008928">
    <property type="entry name" value="6-hairpin_glycosidase_sf"/>
</dbReference>
<dbReference type="InterPro" id="IPR013780">
    <property type="entry name" value="Glyco_hydro_b"/>
</dbReference>
<evidence type="ECO:0000256" key="3">
    <source>
        <dbReference type="ARBA" id="ARBA00023001"/>
    </source>
</evidence>
<dbReference type="GO" id="GO:0008810">
    <property type="term" value="F:cellulase activity"/>
    <property type="evidence" value="ECO:0007669"/>
    <property type="project" value="InterPro"/>
</dbReference>
<dbReference type="InterPro" id="IPR018247">
    <property type="entry name" value="EF_Hand_1_Ca_BS"/>
</dbReference>
<keyword evidence="4" id="KW-0119">Carbohydrate metabolism</keyword>
<dbReference type="InterPro" id="IPR002105">
    <property type="entry name" value="Dockerin_1_rpt"/>
</dbReference>
<dbReference type="SUPFAM" id="SSF49785">
    <property type="entry name" value="Galactose-binding domain-like"/>
    <property type="match status" value="1"/>
</dbReference>
<dbReference type="InterPro" id="IPR001701">
    <property type="entry name" value="Glyco_hydro_9"/>
</dbReference>
<sequence>MAKRSLSLLLVLAMMFTMIAPQFAASAENVAPEGYRKLQDVQIFKDAPVVGWSGSGMGELETVNDTLPLDTTVKYNGLPTLRLSVQTPLQSAWWISLLTVRGWNTHDLSQYVENGYLEFDIKGKEGGEEFIIGFRDKVYERSLGLEIDVSTVISNYVEITTEWQHVKIPLRDFMLINNGFDPSSVTCLVFSKRHGDPFTVWFSDIKVTSEDNEKAAPAIKVNQLGFIPESEKYALVTGFEGELAAAAGDKFTVINAADNSTAYTGKLTLVTEYEPIDSGEKILKADFSSLTEPGKYYISIEGVDNSPKFEIGEDIYKSLITDSARYFYYQRQGIELEEPYALGYPRKDITPQDAQAVFASGKKDPIDITKGWYDAGDFGKYVNAGATAVSDLFWAYETFPSQFVDGQFNIPESGNGVPDILDEARWELEWMLKMQDKESGGFYPRVQSDNDENITSRIIRDQNGCTTDDTACAAGVLAHAYLIYRDIDADFAQECLEAAIDAWTFLENNPKNIVSPAGPYNVHDDGGDRLWAAASLYRATGEEVYHTYFKENYESFAQKFEDQYSYAHTWGDMWLTAFLSYLKSENRDAEVENWIDTEFGIWLDNTLSRYENNPWKNAIVPGNYFWGINMQIMNTPMDAIIGSQLLDKYSDRVSKLGFGSLNWLLGTNPLRFSFVSGYGEDSVKGVFSNIYNLDGKQGIPKGYMPGGPNTYEGAGLSRFAAKCYTRSSGDWVANEHTVYWNSALVFMSAFANQGVDVNPEPTPVITPEPTPEATPSATPTIDIPTPTESAKVVNVKIDTSAERKAISPYIYGSNQDLDATVTAKRFGGNRTTGYNWENNFSNAGSDWLHFSDTYLLQDGGVPKEEWDTPASVVTTFHDKALNKNIPYSIVTLQAAGYVSADGDGAVAEADTAPSARWKEVKFEKGAPFSLTPDTDDDYVYMDEFVNFLVNKYGNASTKTGIKGYSIDNEPALWSHTHSRIHPNNVTCEELIEKSVELSKAVKNVDPYAEIFGPALYGFAAYESLQSASDWETEGEGYRWFLDYYLDKMKEASEDEGKRLLDVLDVHWYPEATGGGARICFGEDIRNIETNKARLQAPRTLWDPTYIENSWIGQWKQNFLPLLPNIFDSIEQYYPGTKLAITEYDYGGGQHITGGIAEADVLGIFGKYGIYLATFWGDASNNYTEAGINLYTNYDGKGGKFGDTSVKCETSDIEVSSAYASIVGEDEGKLHVILLNKSYDKPTTFNFSIDSSKEYTVGNVWAFDRGSADITPRTPIVDINDNTFTYTVPALTACHIVLEAAGPVLHGDLDNDGKVNSKDLMLLKRYIMGITEDVNVAAADVYLDGVVNSTDYTVLWRYLLRIIRVIPYVPQNEAPQATFNFSPKEPTTDESVLFDASNIIDVDGRIAYYVWDFGDGLEGTSTTATITHKYKNPGTYKVKLIATDNKGASSLFTSVVTVISATGDNSKFNFEDGTFGGFSTSGTSTTAIIENTTEKIFKGEKALKWIVTSEDEGFAELKLDGDAIVAPGTTVTYRIWIPSGAPIAAIQPYIMPHTADWSEALWNSTWKGYTMVKTDEWNEITLTLPEDINPDWPQQMGIQIQTSGEGEFTIYVDAIDW</sequence>
<dbReference type="InterPro" id="IPR012341">
    <property type="entry name" value="6hp_glycosidase-like_sf"/>
</dbReference>
<proteinExistence type="inferred from homology"/>
<evidence type="ECO:0000313" key="11">
    <source>
        <dbReference type="Proteomes" id="UP000289166"/>
    </source>
</evidence>
<keyword evidence="11" id="KW-1185">Reference proteome</keyword>
<feature type="chain" id="PRO_5039486543" evidence="7">
    <location>
        <begin position="25"/>
        <end position="1616"/>
    </location>
</feature>
<dbReference type="Gene3D" id="3.20.20.80">
    <property type="entry name" value="Glycosidases"/>
    <property type="match status" value="1"/>
</dbReference>
<dbReference type="Pfam" id="PF18911">
    <property type="entry name" value="PKD_4"/>
    <property type="match status" value="1"/>
</dbReference>
<dbReference type="GO" id="GO:0030245">
    <property type="term" value="P:cellulose catabolic process"/>
    <property type="evidence" value="ECO:0007669"/>
    <property type="project" value="UniProtKB-KW"/>
</dbReference>
<dbReference type="Gene3D" id="2.60.120.430">
    <property type="entry name" value="Galactose-binding lectin"/>
    <property type="match status" value="1"/>
</dbReference>
<evidence type="ECO:0000256" key="4">
    <source>
        <dbReference type="ARBA" id="ARBA00023277"/>
    </source>
</evidence>
<comment type="caution">
    <text evidence="10">The sequence shown here is derived from an EMBL/GenBank/DDBJ whole genome shotgun (WGS) entry which is preliminary data.</text>
</comment>
<comment type="similarity">
    <text evidence="1">Belongs to the glycosyl hydrolase 9 (cellulase E) family.</text>
</comment>
<dbReference type="InterPro" id="IPR017853">
    <property type="entry name" value="GH"/>
</dbReference>
<dbReference type="Gene3D" id="1.10.1330.10">
    <property type="entry name" value="Dockerin domain"/>
    <property type="match status" value="1"/>
</dbReference>
<dbReference type="InterPro" id="IPR016134">
    <property type="entry name" value="Dockerin_dom"/>
</dbReference>
<dbReference type="Gene3D" id="2.60.40.10">
    <property type="entry name" value="Immunoglobulins"/>
    <property type="match status" value="2"/>
</dbReference>
<evidence type="ECO:0000259" key="9">
    <source>
        <dbReference type="PROSITE" id="PS51766"/>
    </source>
</evidence>
<dbReference type="InterPro" id="IPR008979">
    <property type="entry name" value="Galactose-bd-like_sf"/>
</dbReference>
<dbReference type="PROSITE" id="PS00018">
    <property type="entry name" value="EF_HAND_1"/>
    <property type="match status" value="1"/>
</dbReference>
<dbReference type="OrthoDB" id="9803686at2"/>
<dbReference type="Pfam" id="PF12891">
    <property type="entry name" value="Glyco_hydro_44"/>
    <property type="match status" value="1"/>
</dbReference>
<protein>
    <submittedName>
        <fullName evidence="10">Endoglucanase</fullName>
    </submittedName>
</protein>
<dbReference type="InterPro" id="IPR013783">
    <property type="entry name" value="Ig-like_fold"/>
</dbReference>
<dbReference type="InterPro" id="IPR004197">
    <property type="entry name" value="Cellulase_Ig-like"/>
</dbReference>
<dbReference type="Proteomes" id="UP000289166">
    <property type="component" value="Unassembled WGS sequence"/>
</dbReference>
<evidence type="ECO:0000256" key="5">
    <source>
        <dbReference type="ARBA" id="ARBA00023295"/>
    </source>
</evidence>
<evidence type="ECO:0000256" key="7">
    <source>
        <dbReference type="SAM" id="SignalP"/>
    </source>
</evidence>
<dbReference type="SUPFAM" id="SSF81296">
    <property type="entry name" value="E set domains"/>
    <property type="match status" value="1"/>
</dbReference>
<keyword evidence="5" id="KW-0326">Glycosidase</keyword>
<dbReference type="PANTHER" id="PTHR22298">
    <property type="entry name" value="ENDO-1,4-BETA-GLUCANASE"/>
    <property type="match status" value="1"/>
</dbReference>
<feature type="domain" description="Dockerin" evidence="9">
    <location>
        <begin position="1301"/>
        <end position="1367"/>
    </location>
</feature>
<dbReference type="InterPro" id="IPR022409">
    <property type="entry name" value="PKD/Chitinase_dom"/>
</dbReference>
<dbReference type="RefSeq" id="WP_128705705.1">
    <property type="nucleotide sequence ID" value="NZ_RLII01000002.1"/>
</dbReference>
<dbReference type="EMBL" id="RLII01000002">
    <property type="protein sequence ID" value="RXE60146.1"/>
    <property type="molecule type" value="Genomic_DNA"/>
</dbReference>
<dbReference type="Gene3D" id="2.60.40.1180">
    <property type="entry name" value="Golgi alpha-mannosidase II"/>
    <property type="match status" value="1"/>
</dbReference>
<keyword evidence="6" id="KW-0624">Polysaccharide degradation</keyword>
<organism evidence="10 11">
    <name type="scientific">Acetivibrio mesophilus</name>
    <dbReference type="NCBI Taxonomy" id="2487273"/>
    <lineage>
        <taxon>Bacteria</taxon>
        <taxon>Bacillati</taxon>
        <taxon>Bacillota</taxon>
        <taxon>Clostridia</taxon>
        <taxon>Eubacteriales</taxon>
        <taxon>Oscillospiraceae</taxon>
        <taxon>Acetivibrio</taxon>
    </lineage>
</organism>
<dbReference type="Pfam" id="PF00404">
    <property type="entry name" value="Dockerin_1"/>
    <property type="match status" value="1"/>
</dbReference>
<dbReference type="Pfam" id="PF02927">
    <property type="entry name" value="CelD_N"/>
    <property type="match status" value="1"/>
</dbReference>
<dbReference type="PROSITE" id="PS50093">
    <property type="entry name" value="PKD"/>
    <property type="match status" value="1"/>
</dbReference>
<keyword evidence="2" id="KW-0378">Hydrolase</keyword>
<dbReference type="PROSITE" id="PS51766">
    <property type="entry name" value="DOCKERIN"/>
    <property type="match status" value="1"/>
</dbReference>
<dbReference type="CDD" id="cd00146">
    <property type="entry name" value="PKD"/>
    <property type="match status" value="1"/>
</dbReference>
<dbReference type="SMART" id="SM00089">
    <property type="entry name" value="PKD"/>
    <property type="match status" value="1"/>
</dbReference>
<dbReference type="Gene3D" id="1.50.10.10">
    <property type="match status" value="1"/>
</dbReference>
<dbReference type="InterPro" id="IPR036439">
    <property type="entry name" value="Dockerin_dom_sf"/>
</dbReference>
<evidence type="ECO:0000256" key="2">
    <source>
        <dbReference type="ARBA" id="ARBA00022801"/>
    </source>
</evidence>
<dbReference type="CDD" id="cd14256">
    <property type="entry name" value="Dockerin_I"/>
    <property type="match status" value="1"/>
</dbReference>
<dbReference type="SUPFAM" id="SSF49299">
    <property type="entry name" value="PKD domain"/>
    <property type="match status" value="1"/>
</dbReference>
<dbReference type="Pfam" id="PF21582">
    <property type="entry name" value="CBM30"/>
    <property type="match status" value="1"/>
</dbReference>
<evidence type="ECO:0000313" key="10">
    <source>
        <dbReference type="EMBL" id="RXE60146.1"/>
    </source>
</evidence>
<evidence type="ECO:0000259" key="8">
    <source>
        <dbReference type="PROSITE" id="PS50093"/>
    </source>
</evidence>
<dbReference type="InterPro" id="IPR048758">
    <property type="entry name" value="CBM30"/>
</dbReference>
<name>A0A4Q0I6X2_9FIRM</name>
<gene>
    <name evidence="10" type="ORF">EFD62_02640</name>
</gene>
<dbReference type="SUPFAM" id="SSF51445">
    <property type="entry name" value="(Trans)glycosidases"/>
    <property type="match status" value="1"/>
</dbReference>